<feature type="domain" description="Peptidase M56" evidence="3">
    <location>
        <begin position="156"/>
        <end position="259"/>
    </location>
</feature>
<proteinExistence type="predicted"/>
<keyword evidence="1" id="KW-0812">Transmembrane</keyword>
<evidence type="ECO:0000259" key="2">
    <source>
        <dbReference type="Pfam" id="PF03544"/>
    </source>
</evidence>
<dbReference type="InterPro" id="IPR052173">
    <property type="entry name" value="Beta-lactam_resp_regulator"/>
</dbReference>
<dbReference type="Pfam" id="PF05569">
    <property type="entry name" value="Peptidase_M56"/>
    <property type="match status" value="1"/>
</dbReference>
<dbReference type="PANTHER" id="PTHR34978">
    <property type="entry name" value="POSSIBLE SENSOR-TRANSDUCER PROTEIN BLAR"/>
    <property type="match status" value="1"/>
</dbReference>
<dbReference type="Pfam" id="PF03544">
    <property type="entry name" value="TonB_C"/>
    <property type="match status" value="1"/>
</dbReference>
<feature type="transmembrane region" description="Helical" evidence="1">
    <location>
        <begin position="269"/>
        <end position="286"/>
    </location>
</feature>
<comment type="caution">
    <text evidence="4">The sequence shown here is derived from an EMBL/GenBank/DDBJ whole genome shotgun (WGS) entry which is preliminary data.</text>
</comment>
<feature type="transmembrane region" description="Helical" evidence="1">
    <location>
        <begin position="133"/>
        <end position="153"/>
    </location>
</feature>
<keyword evidence="1" id="KW-0472">Membrane</keyword>
<feature type="transmembrane region" description="Helical" evidence="1">
    <location>
        <begin position="182"/>
        <end position="201"/>
    </location>
</feature>
<accession>A0ABX1RUI7</accession>
<dbReference type="Gene3D" id="3.30.1150.10">
    <property type="match status" value="1"/>
</dbReference>
<protein>
    <submittedName>
        <fullName evidence="4">BlaR1 peptidase M56 family protein</fullName>
    </submittedName>
</protein>
<name>A0ABX1RUI7_9FLAO</name>
<feature type="transmembrane region" description="Helical" evidence="1">
    <location>
        <begin position="34"/>
        <end position="51"/>
    </location>
</feature>
<keyword evidence="5" id="KW-1185">Reference proteome</keyword>
<dbReference type="SUPFAM" id="SSF74653">
    <property type="entry name" value="TolA/TonB C-terminal domain"/>
    <property type="match status" value="1"/>
</dbReference>
<dbReference type="InterPro" id="IPR037682">
    <property type="entry name" value="TonB_C"/>
</dbReference>
<keyword evidence="1" id="KW-1133">Transmembrane helix</keyword>
<dbReference type="EMBL" id="JABBHF010000003">
    <property type="protein sequence ID" value="NMH87206.1"/>
    <property type="molecule type" value="Genomic_DNA"/>
</dbReference>
<dbReference type="Proteomes" id="UP000746690">
    <property type="component" value="Unassembled WGS sequence"/>
</dbReference>
<dbReference type="RefSeq" id="WP_169671494.1">
    <property type="nucleotide sequence ID" value="NZ_JABBHF010000003.1"/>
</dbReference>
<gene>
    <name evidence="4" type="ORF">HHX25_06790</name>
</gene>
<evidence type="ECO:0000313" key="4">
    <source>
        <dbReference type="EMBL" id="NMH87206.1"/>
    </source>
</evidence>
<dbReference type="InterPro" id="IPR008756">
    <property type="entry name" value="Peptidase_M56"/>
</dbReference>
<evidence type="ECO:0000256" key="1">
    <source>
        <dbReference type="SAM" id="Phobius"/>
    </source>
</evidence>
<feature type="transmembrane region" description="Helical" evidence="1">
    <location>
        <begin position="6"/>
        <end position="22"/>
    </location>
</feature>
<evidence type="ECO:0000259" key="3">
    <source>
        <dbReference type="Pfam" id="PF05569"/>
    </source>
</evidence>
<evidence type="ECO:0000313" key="5">
    <source>
        <dbReference type="Proteomes" id="UP000746690"/>
    </source>
</evidence>
<dbReference type="CDD" id="cd07341">
    <property type="entry name" value="M56_BlaR1_MecR1_like"/>
    <property type="match status" value="1"/>
</dbReference>
<feature type="domain" description="TonB C-terminal" evidence="2">
    <location>
        <begin position="398"/>
        <end position="458"/>
    </location>
</feature>
<sequence length="467" mass="53941">MVQYIINTIAFQLFFLIIYDLFLKKETFFNWNRFYLIGTSLLALVIPFIKINRLKEVLPQEFMFSLPEIIVGNTSSTNTNALPSGSVLMTSKSLWSWETVLYIGMLLATFLLLFKVAKLVLIISKNPKSKIGNLFVVSLLNSHAAFSCFHYIFLGEQINEKDKAAILKHEMVHVKQRHTLDLLFFEALRILFWFNPLVYMYQSRMMQLHEFIADKQAIENQNKKDYYENLLSQFFQTKNISFINPFFKQSLIKKRIVMLQKSKSKKINLLKYALLVPMIMGMLIYTSCGTQKSVKREEVPLTDQINQLKSAIEHKGEITSEEEKQAMKNLSVVLNKTKYANRGVVPFSVLDRAPIFPECKDVDIAKQKACFSRMVSEHVNRNFNTKKADSLNLKGRQRINVIFKINKEGGIVDVRSRAPHKALEAEAVRVIKTLPKMVPGEYEGKKVNTFYSLPIIFEVKSLDKENG</sequence>
<organism evidence="4 5">
    <name type="scientific">Flavivirga algicola</name>
    <dbReference type="NCBI Taxonomy" id="2729136"/>
    <lineage>
        <taxon>Bacteria</taxon>
        <taxon>Pseudomonadati</taxon>
        <taxon>Bacteroidota</taxon>
        <taxon>Flavobacteriia</taxon>
        <taxon>Flavobacteriales</taxon>
        <taxon>Flavobacteriaceae</taxon>
        <taxon>Flavivirga</taxon>
    </lineage>
</organism>
<reference evidence="4 5" key="1">
    <citation type="submission" date="2020-04" db="EMBL/GenBank/DDBJ databases">
        <title>A Flavivirga sp. nov.</title>
        <authorList>
            <person name="Sun X."/>
        </authorList>
    </citation>
    <scope>NUCLEOTIDE SEQUENCE [LARGE SCALE GENOMIC DNA]</scope>
    <source>
        <strain evidence="4 5">Y03</strain>
    </source>
</reference>
<dbReference type="PANTHER" id="PTHR34978:SF3">
    <property type="entry name" value="SLR0241 PROTEIN"/>
    <property type="match status" value="1"/>
</dbReference>
<feature type="transmembrane region" description="Helical" evidence="1">
    <location>
        <begin position="99"/>
        <end position="121"/>
    </location>
</feature>